<organism evidence="4 5">
    <name type="scientific">Alteribacter keqinensis</name>
    <dbReference type="NCBI Taxonomy" id="2483800"/>
    <lineage>
        <taxon>Bacteria</taxon>
        <taxon>Bacillati</taxon>
        <taxon>Bacillota</taxon>
        <taxon>Bacilli</taxon>
        <taxon>Bacillales</taxon>
        <taxon>Bacillaceae</taxon>
        <taxon>Alteribacter</taxon>
    </lineage>
</organism>
<accession>A0A3M7TNX1</accession>
<dbReference type="InterPro" id="IPR036390">
    <property type="entry name" value="WH_DNA-bd_sf"/>
</dbReference>
<dbReference type="Proteomes" id="UP000278746">
    <property type="component" value="Unassembled WGS sequence"/>
</dbReference>
<feature type="region of interest" description="Disordered" evidence="2">
    <location>
        <begin position="89"/>
        <end position="115"/>
    </location>
</feature>
<name>A0A3M7TNX1_9BACI</name>
<reference evidence="4 5" key="1">
    <citation type="submission" date="2018-10" db="EMBL/GenBank/DDBJ databases">
        <title>Bacillus Keqinensis sp. nov., a moderately halophilic bacterium isolated from a saline-alkaline lake.</title>
        <authorList>
            <person name="Wang H."/>
        </authorList>
    </citation>
    <scope>NUCLEOTIDE SEQUENCE [LARGE SCALE GENOMIC DNA]</scope>
    <source>
        <strain evidence="4 5">KQ-3</strain>
    </source>
</reference>
<dbReference type="GO" id="GO:0003677">
    <property type="term" value="F:DNA binding"/>
    <property type="evidence" value="ECO:0007669"/>
    <property type="project" value="UniProtKB-KW"/>
</dbReference>
<dbReference type="InterPro" id="IPR011991">
    <property type="entry name" value="ArsR-like_HTH"/>
</dbReference>
<dbReference type="OrthoDB" id="2651007at2"/>
<evidence type="ECO:0000313" key="4">
    <source>
        <dbReference type="EMBL" id="RNA67088.1"/>
    </source>
</evidence>
<dbReference type="AlphaFoldDB" id="A0A3M7TNX1"/>
<dbReference type="InterPro" id="IPR001845">
    <property type="entry name" value="HTH_ArsR_DNA-bd_dom"/>
</dbReference>
<dbReference type="GO" id="GO:0003700">
    <property type="term" value="F:DNA-binding transcription factor activity"/>
    <property type="evidence" value="ECO:0007669"/>
    <property type="project" value="InterPro"/>
</dbReference>
<feature type="region of interest" description="Disordered" evidence="2">
    <location>
        <begin position="141"/>
        <end position="166"/>
    </location>
</feature>
<dbReference type="Gene3D" id="1.10.10.10">
    <property type="entry name" value="Winged helix-like DNA-binding domain superfamily/Winged helix DNA-binding domain"/>
    <property type="match status" value="1"/>
</dbReference>
<evidence type="ECO:0000259" key="3">
    <source>
        <dbReference type="SMART" id="SM00418"/>
    </source>
</evidence>
<keyword evidence="5" id="KW-1185">Reference proteome</keyword>
<evidence type="ECO:0000313" key="5">
    <source>
        <dbReference type="Proteomes" id="UP000278746"/>
    </source>
</evidence>
<dbReference type="SUPFAM" id="SSF46785">
    <property type="entry name" value="Winged helix' DNA-binding domain"/>
    <property type="match status" value="1"/>
</dbReference>
<dbReference type="EMBL" id="RHIB01000003">
    <property type="protein sequence ID" value="RNA67088.1"/>
    <property type="molecule type" value="Genomic_DNA"/>
</dbReference>
<keyword evidence="1" id="KW-0238">DNA-binding</keyword>
<dbReference type="CDD" id="cd00090">
    <property type="entry name" value="HTH_ARSR"/>
    <property type="match status" value="1"/>
</dbReference>
<dbReference type="SMART" id="SM00418">
    <property type="entry name" value="HTH_ARSR"/>
    <property type="match status" value="1"/>
</dbReference>
<dbReference type="RefSeq" id="WP_122901183.1">
    <property type="nucleotide sequence ID" value="NZ_RHIB01000003.1"/>
</dbReference>
<evidence type="ECO:0000256" key="1">
    <source>
        <dbReference type="ARBA" id="ARBA00023125"/>
    </source>
</evidence>
<dbReference type="Pfam" id="PF12840">
    <property type="entry name" value="HTH_20"/>
    <property type="match status" value="1"/>
</dbReference>
<gene>
    <name evidence="4" type="ORF">EBO34_18030</name>
</gene>
<sequence length="166" mass="18267">MSGKNKSMNISIGQAKLLGSALRVKIISQLIDEPKTSKQVANLIGESPGNVHYHIKKLYDGGLLELVEEKKLGGVMEKYYRSVASRFHSPAGATDPALEEGFKSKDSASTSVRLQLSPEQRKDFREEVMDLLEKWVKRTAAEPGGESEEFSVGVKVVSTEAKGDWE</sequence>
<protein>
    <submittedName>
        <fullName evidence="4">ArsR family transcriptional regulator</fullName>
    </submittedName>
</protein>
<evidence type="ECO:0000256" key="2">
    <source>
        <dbReference type="SAM" id="MobiDB-lite"/>
    </source>
</evidence>
<feature type="domain" description="HTH arsR-type" evidence="3">
    <location>
        <begin position="17"/>
        <end position="130"/>
    </location>
</feature>
<proteinExistence type="predicted"/>
<comment type="caution">
    <text evidence="4">The sequence shown here is derived from an EMBL/GenBank/DDBJ whole genome shotgun (WGS) entry which is preliminary data.</text>
</comment>
<dbReference type="InterPro" id="IPR036388">
    <property type="entry name" value="WH-like_DNA-bd_sf"/>
</dbReference>